<dbReference type="Pfam" id="PF23981">
    <property type="entry name" value="DUF7305"/>
    <property type="match status" value="1"/>
</dbReference>
<accession>A0A6N7QZL8</accession>
<feature type="region of interest" description="Disordered" evidence="1">
    <location>
        <begin position="478"/>
        <end position="502"/>
    </location>
</feature>
<dbReference type="InterPro" id="IPR055729">
    <property type="entry name" value="DUF7305"/>
</dbReference>
<feature type="compositionally biased region" description="Basic and acidic residues" evidence="1">
    <location>
        <begin position="491"/>
        <end position="502"/>
    </location>
</feature>
<keyword evidence="4" id="KW-1185">Reference proteome</keyword>
<reference evidence="3 4" key="1">
    <citation type="submission" date="2019-10" db="EMBL/GenBank/DDBJ databases">
        <title>Gracilibacillus salitolerans sp. nov., a moderate halophile isolated from a saline soil in northwest China.</title>
        <authorList>
            <person name="Gan L."/>
        </authorList>
    </citation>
    <scope>NUCLEOTIDE SEQUENCE [LARGE SCALE GENOMIC DNA]</scope>
    <source>
        <strain evidence="3 4">TP2-8</strain>
    </source>
</reference>
<name>A0A6N7QZL8_9BACI</name>
<evidence type="ECO:0000313" key="3">
    <source>
        <dbReference type="EMBL" id="MRI67593.1"/>
    </source>
</evidence>
<protein>
    <recommendedName>
        <fullName evidence="2">DUF7305 domain-containing protein</fullName>
    </recommendedName>
</protein>
<dbReference type="AlphaFoldDB" id="A0A6N7QZL8"/>
<evidence type="ECO:0000259" key="2">
    <source>
        <dbReference type="Pfam" id="PF23981"/>
    </source>
</evidence>
<comment type="caution">
    <text evidence="3">The sequence shown here is derived from an EMBL/GenBank/DDBJ whole genome shotgun (WGS) entry which is preliminary data.</text>
</comment>
<dbReference type="EMBL" id="WJEE01000035">
    <property type="protein sequence ID" value="MRI67593.1"/>
    <property type="molecule type" value="Genomic_DNA"/>
</dbReference>
<gene>
    <name evidence="3" type="ORF">GH885_14815</name>
</gene>
<sequence>MQKRYNYLANENGIGLVMVMMLLVVISLLAITILSVSAGQLTLATKDRSFHSSFYLAEAGLNKTVAEIYDQVDHLYALSPNEGTFFQQLDNAIMKDHELVDLSFSKQYRNDPEVNVSVSRISDENPRTYVIESVGSVNGSKRTVKTNMEVRWDKSTSIEIPDNLVAYTGILSSKQCETPQAKFAEGAQLNGDYGTSCISEGAVEFTGGSSLNGNTIYIPTEADDSIIKRNNYHNEIPPLSTNNHVLAVESIRQLFEEFPTIPSYATPDNETIGDQYNHHQVIENGNINITHYQADNYILELNNNASFQDINVSGNRRLYIDTNGVDREITVDDLNLSNGHISISNGRQLTVYVQGSITFGSGSTFNADGASEDLHIILAGANKHFTLAGAQKVNGHIFAEDASITLTASGGFDGSIITGGSKVELSGGTYNESLILAPYAEVLATVGSEVFGTIISDRLTVSGGATFTYRKVDVDHLPVPNHSGSDNVPEDAYKKGQTLEKD</sequence>
<proteinExistence type="predicted"/>
<feature type="domain" description="DUF7305" evidence="2">
    <location>
        <begin position="309"/>
        <end position="423"/>
    </location>
</feature>
<dbReference type="Proteomes" id="UP000435187">
    <property type="component" value="Unassembled WGS sequence"/>
</dbReference>
<evidence type="ECO:0000256" key="1">
    <source>
        <dbReference type="SAM" id="MobiDB-lite"/>
    </source>
</evidence>
<dbReference type="RefSeq" id="WP_153836158.1">
    <property type="nucleotide sequence ID" value="NZ_JBHUMW010000063.1"/>
</dbReference>
<evidence type="ECO:0000313" key="4">
    <source>
        <dbReference type="Proteomes" id="UP000435187"/>
    </source>
</evidence>
<organism evidence="3 4">
    <name type="scientific">Gracilibacillus thailandensis</name>
    <dbReference type="NCBI Taxonomy" id="563735"/>
    <lineage>
        <taxon>Bacteria</taxon>
        <taxon>Bacillati</taxon>
        <taxon>Bacillota</taxon>
        <taxon>Bacilli</taxon>
        <taxon>Bacillales</taxon>
        <taxon>Bacillaceae</taxon>
        <taxon>Gracilibacillus</taxon>
    </lineage>
</organism>